<keyword evidence="2" id="KW-1185">Reference proteome</keyword>
<dbReference type="RefSeq" id="WP_050006124.1">
    <property type="nucleotide sequence ID" value="NZ_JBBNKJ010000015.1"/>
</dbReference>
<evidence type="ECO:0000313" key="2">
    <source>
        <dbReference type="Proteomes" id="UP000032483"/>
    </source>
</evidence>
<gene>
    <name evidence="1" type="ORF">TQ39_15065</name>
</gene>
<dbReference type="Proteomes" id="UP000032483">
    <property type="component" value="Unassembled WGS sequence"/>
</dbReference>
<accession>A0A0D8IWR2</accession>
<evidence type="ECO:0000313" key="1">
    <source>
        <dbReference type="EMBL" id="KJF38929.1"/>
    </source>
</evidence>
<organism evidence="1 2">
    <name type="scientific">Ruthenibacterium lactatiformans</name>
    <dbReference type="NCBI Taxonomy" id="1550024"/>
    <lineage>
        <taxon>Bacteria</taxon>
        <taxon>Bacillati</taxon>
        <taxon>Bacillota</taxon>
        <taxon>Clostridia</taxon>
        <taxon>Eubacteriales</taxon>
        <taxon>Oscillospiraceae</taxon>
        <taxon>Ruthenibacterium</taxon>
    </lineage>
</organism>
<dbReference type="AlphaFoldDB" id="A0A0D8IWR2"/>
<proteinExistence type="predicted"/>
<dbReference type="GeneID" id="42857881"/>
<protein>
    <submittedName>
        <fullName evidence="1">Uncharacterized protein</fullName>
    </submittedName>
</protein>
<sequence length="64" mass="7227">MNYRAGKYNSSGYLDMTAYLALRQVQREERAAKKVHTRKTPVGVWLASTERVGVGSDVKAVRKQ</sequence>
<reference evidence="1" key="1">
    <citation type="submission" date="2015-02" db="EMBL/GenBank/DDBJ databases">
        <title>A novel member of the family Ruminococcaceae isolated from human feces.</title>
        <authorList>
            <person name="Shkoporov A.N."/>
            <person name="Chaplin A.V."/>
            <person name="Motuzova O.V."/>
            <person name="Kafarskaia L.I."/>
            <person name="Khokhlova E.V."/>
            <person name="Efimov B.A."/>
        </authorList>
    </citation>
    <scope>NUCLEOTIDE SEQUENCE [LARGE SCALE GENOMIC DNA]</scope>
    <source>
        <strain evidence="1">585-1</strain>
    </source>
</reference>
<comment type="caution">
    <text evidence="1">The sequence shown here is derived from an EMBL/GenBank/DDBJ whole genome shotgun (WGS) entry which is preliminary data.</text>
</comment>
<dbReference type="EMBL" id="JXXK01000027">
    <property type="protein sequence ID" value="KJF38929.1"/>
    <property type="molecule type" value="Genomic_DNA"/>
</dbReference>
<name>A0A0D8IWR2_9FIRM</name>